<name>A0ABM7WXF6_9BACT</name>
<proteinExistence type="predicted"/>
<evidence type="ECO:0000313" key="3">
    <source>
        <dbReference type="EMBL" id="BDG04184.1"/>
    </source>
</evidence>
<keyword evidence="1" id="KW-0472">Membrane</keyword>
<sequence>MVSAMKVVTRARVEGLVICLVALGYLVETQRIPSLFQMPGVPGPTAFPTLVGLVFAAAGFWRLVTGGGRLAAVEEAEPVPPAPAPAVDAEPTRPAPAPTVGGLFATHGRFYAMWAVVLAYLALMPAVGFPIATAVSLVALFALLGERRWPVGIGIALATTAVLYLGFGKGLGVRLPLGLLERLVK</sequence>
<evidence type="ECO:0000313" key="4">
    <source>
        <dbReference type="Proteomes" id="UP001162891"/>
    </source>
</evidence>
<feature type="transmembrane region" description="Helical" evidence="1">
    <location>
        <begin position="149"/>
        <end position="167"/>
    </location>
</feature>
<feature type="domain" description="DUF1468" evidence="2">
    <location>
        <begin position="16"/>
        <end position="176"/>
    </location>
</feature>
<organism evidence="3 4">
    <name type="scientific">Anaeromyxobacter oryzae</name>
    <dbReference type="NCBI Taxonomy" id="2918170"/>
    <lineage>
        <taxon>Bacteria</taxon>
        <taxon>Pseudomonadati</taxon>
        <taxon>Myxococcota</taxon>
        <taxon>Myxococcia</taxon>
        <taxon>Myxococcales</taxon>
        <taxon>Cystobacterineae</taxon>
        <taxon>Anaeromyxobacteraceae</taxon>
        <taxon>Anaeromyxobacter</taxon>
    </lineage>
</organism>
<reference evidence="4" key="1">
    <citation type="journal article" date="2022" name="Int. J. Syst. Evol. Microbiol.">
        <title>Anaeromyxobacter oryzae sp. nov., Anaeromyxobacter diazotrophicus sp. nov. and Anaeromyxobacter paludicola sp. nov., isolated from paddy soils.</title>
        <authorList>
            <person name="Itoh H."/>
            <person name="Xu Z."/>
            <person name="Mise K."/>
            <person name="Masuda Y."/>
            <person name="Ushijima N."/>
            <person name="Hayakawa C."/>
            <person name="Shiratori Y."/>
            <person name="Senoo K."/>
        </authorList>
    </citation>
    <scope>NUCLEOTIDE SEQUENCE [LARGE SCALE GENOMIC DNA]</scope>
    <source>
        <strain evidence="4">Red232</strain>
    </source>
</reference>
<evidence type="ECO:0000256" key="1">
    <source>
        <dbReference type="SAM" id="Phobius"/>
    </source>
</evidence>
<feature type="transmembrane region" description="Helical" evidence="1">
    <location>
        <begin position="117"/>
        <end position="143"/>
    </location>
</feature>
<protein>
    <recommendedName>
        <fullName evidence="2">DUF1468 domain-containing protein</fullName>
    </recommendedName>
</protein>
<dbReference type="EMBL" id="AP025591">
    <property type="protein sequence ID" value="BDG04184.1"/>
    <property type="molecule type" value="Genomic_DNA"/>
</dbReference>
<keyword evidence="1" id="KW-0812">Transmembrane</keyword>
<accession>A0ABM7WXF6</accession>
<feature type="transmembrane region" description="Helical" evidence="1">
    <location>
        <begin position="45"/>
        <end position="64"/>
    </location>
</feature>
<dbReference type="Proteomes" id="UP001162891">
    <property type="component" value="Chromosome"/>
</dbReference>
<keyword evidence="1" id="KW-1133">Transmembrane helix</keyword>
<gene>
    <name evidence="3" type="ORF">AMOR_31800</name>
</gene>
<keyword evidence="4" id="KW-1185">Reference proteome</keyword>
<dbReference type="RefSeq" id="WP_248352553.1">
    <property type="nucleotide sequence ID" value="NZ_AP025591.1"/>
</dbReference>
<dbReference type="InterPro" id="IPR009936">
    <property type="entry name" value="DUF1468"/>
</dbReference>
<dbReference type="Pfam" id="PF07331">
    <property type="entry name" value="TctB"/>
    <property type="match status" value="1"/>
</dbReference>
<evidence type="ECO:0000259" key="2">
    <source>
        <dbReference type="Pfam" id="PF07331"/>
    </source>
</evidence>